<dbReference type="GO" id="GO:0016903">
    <property type="term" value="F:oxidoreductase activity, acting on the aldehyde or oxo group of donors"/>
    <property type="evidence" value="ECO:0007669"/>
    <property type="project" value="UniProtKB-ARBA"/>
</dbReference>
<dbReference type="GO" id="GO:0006979">
    <property type="term" value="P:response to oxidative stress"/>
    <property type="evidence" value="ECO:0007669"/>
    <property type="project" value="TreeGrafter"/>
</dbReference>
<dbReference type="FunFam" id="3.40.50.920:FF:000010">
    <property type="entry name" value="Pyruvate ferredoxin oxidoreductase, alpha subunit"/>
    <property type="match status" value="1"/>
</dbReference>
<comment type="subunit">
    <text evidence="1">Heterotetramer of one alpha, one beta, one delta and one gamma chain.</text>
</comment>
<dbReference type="FunFam" id="3.40.50.970:FF:000012">
    <property type="entry name" value="Pyruvate:ferredoxin (Flavodoxin) oxidoreductase"/>
    <property type="match status" value="1"/>
</dbReference>
<keyword evidence="6" id="KW-1185">Reference proteome</keyword>
<feature type="domain" description="Pyruvate flavodoxin/ferredoxin oxidoreductase pyrimidine binding" evidence="3">
    <location>
        <begin position="13"/>
        <end position="232"/>
    </location>
</feature>
<dbReference type="AlphaFoldDB" id="A0A9X9S328"/>
<dbReference type="EMBL" id="CP113361">
    <property type="protein sequence ID" value="WAI00600.1"/>
    <property type="molecule type" value="Genomic_DNA"/>
</dbReference>
<dbReference type="CDD" id="cd07034">
    <property type="entry name" value="TPP_PYR_PFOR_IOR-alpha_like"/>
    <property type="match status" value="1"/>
</dbReference>
<dbReference type="Gene3D" id="3.40.50.970">
    <property type="match status" value="1"/>
</dbReference>
<protein>
    <submittedName>
        <fullName evidence="5">Pyruvate ferredoxin oxidoreductase</fullName>
    </submittedName>
</protein>
<dbReference type="SUPFAM" id="SSF52518">
    <property type="entry name" value="Thiamin diphosphate-binding fold (THDP-binding)"/>
    <property type="match status" value="1"/>
</dbReference>
<proteinExistence type="predicted"/>
<dbReference type="PANTHER" id="PTHR32154">
    <property type="entry name" value="PYRUVATE-FLAVODOXIN OXIDOREDUCTASE-RELATED"/>
    <property type="match status" value="1"/>
</dbReference>
<dbReference type="PANTHER" id="PTHR32154:SF0">
    <property type="entry name" value="PYRUVATE-FLAVODOXIN OXIDOREDUCTASE-RELATED"/>
    <property type="match status" value="1"/>
</dbReference>
<keyword evidence="2" id="KW-0560">Oxidoreductase</keyword>
<reference evidence="5" key="1">
    <citation type="submission" date="2022-11" db="EMBL/GenBank/DDBJ databases">
        <title>Complete genome sequence of Methanogenium organophilum DSM 3596.</title>
        <authorList>
            <person name="Chen S.-C."/>
            <person name="Lai S.-J."/>
            <person name="You Y.-T."/>
        </authorList>
    </citation>
    <scope>NUCLEOTIDE SEQUENCE</scope>
    <source>
        <strain evidence="5">DSM 3596</strain>
    </source>
</reference>
<evidence type="ECO:0000313" key="5">
    <source>
        <dbReference type="EMBL" id="WAI00600.1"/>
    </source>
</evidence>
<name>A0A9X9S328_METOG</name>
<dbReference type="GO" id="GO:0019752">
    <property type="term" value="P:carboxylic acid metabolic process"/>
    <property type="evidence" value="ECO:0007669"/>
    <property type="project" value="UniProtKB-ARBA"/>
</dbReference>
<gene>
    <name evidence="5" type="primary">porA</name>
    <name evidence="5" type="ORF">OU421_09190</name>
</gene>
<dbReference type="Pfam" id="PF01855">
    <property type="entry name" value="POR_N"/>
    <property type="match status" value="1"/>
</dbReference>
<evidence type="ECO:0000313" key="6">
    <source>
        <dbReference type="Proteomes" id="UP001163096"/>
    </source>
</evidence>
<dbReference type="GeneID" id="76835274"/>
<evidence type="ECO:0000259" key="4">
    <source>
        <dbReference type="Pfam" id="PF17147"/>
    </source>
</evidence>
<dbReference type="InterPro" id="IPR002880">
    <property type="entry name" value="Pyrv_Fd/Flavodoxin_OxRdtase_N"/>
</dbReference>
<dbReference type="GO" id="GO:0044272">
    <property type="term" value="P:sulfur compound biosynthetic process"/>
    <property type="evidence" value="ECO:0007669"/>
    <property type="project" value="UniProtKB-ARBA"/>
</dbReference>
<organism evidence="5 6">
    <name type="scientific">Methanogenium organophilum</name>
    <dbReference type="NCBI Taxonomy" id="2199"/>
    <lineage>
        <taxon>Archaea</taxon>
        <taxon>Methanobacteriati</taxon>
        <taxon>Methanobacteriota</taxon>
        <taxon>Stenosarchaea group</taxon>
        <taxon>Methanomicrobia</taxon>
        <taxon>Methanomicrobiales</taxon>
        <taxon>Methanomicrobiaceae</taxon>
        <taxon>Methanogenium</taxon>
    </lineage>
</organism>
<dbReference type="InterPro" id="IPR029061">
    <property type="entry name" value="THDP-binding"/>
</dbReference>
<evidence type="ECO:0000256" key="1">
    <source>
        <dbReference type="ARBA" id="ARBA00011595"/>
    </source>
</evidence>
<feature type="domain" description="Pyruvate:ferredoxin oxidoreductase core" evidence="4">
    <location>
        <begin position="260"/>
        <end position="363"/>
    </location>
</feature>
<dbReference type="KEGG" id="mou:OU421_09190"/>
<dbReference type="RefSeq" id="WP_268185804.1">
    <property type="nucleotide sequence ID" value="NZ_CP113361.1"/>
</dbReference>
<keyword evidence="5" id="KW-0670">Pyruvate</keyword>
<dbReference type="SUPFAM" id="SSF52922">
    <property type="entry name" value="TK C-terminal domain-like"/>
    <property type="match status" value="1"/>
</dbReference>
<dbReference type="InterPro" id="IPR009014">
    <property type="entry name" value="Transketo_C/PFOR_II"/>
</dbReference>
<sequence>MLQIMEGSHAVAEAAKLCRPEVVSAYPITPQTHIVERLADFVADGELDAEYICVESELSALSVCLGSSATGSRVYSATSSQGLMLMAEVVFNVAGMRQPIVMSIANRALGAPLSIWNDQQDSISLRDAGWFHLYGEDVQEMTDQHFIAYKAAEQHDVLLPGFVCFDGFILSHTYEPVDIPTQEEIDAFLPPYVPYNKLDAKAPLSMGMYATPDYYMEFRYETDAALQRAGDAISAAGKEFGEMFGRDYSTHTESYRMDDADVAFVALGSICGTVKDAIDEMRADGIKAGLVKIRTLRPFPAEEIAKALAGVPTVAVLEKNISLGSAMKGAVGPEVKDAVTGTGIDVYSYIVGLGGRDIRKKDIRGIAALAEKGKGNMFYGLRTEVL</sequence>
<evidence type="ECO:0000256" key="2">
    <source>
        <dbReference type="ARBA" id="ARBA00023002"/>
    </source>
</evidence>
<dbReference type="Proteomes" id="UP001163096">
    <property type="component" value="Chromosome"/>
</dbReference>
<dbReference type="InterPro" id="IPR050722">
    <property type="entry name" value="Pyruvate:ferred/Flavod_OxRd"/>
</dbReference>
<accession>A0A9X9S328</accession>
<dbReference type="Pfam" id="PF17147">
    <property type="entry name" value="PFOR_II"/>
    <property type="match status" value="1"/>
</dbReference>
<dbReference type="InterPro" id="IPR033412">
    <property type="entry name" value="PFOR_II"/>
</dbReference>
<evidence type="ECO:0000259" key="3">
    <source>
        <dbReference type="Pfam" id="PF01855"/>
    </source>
</evidence>
<dbReference type="Gene3D" id="3.40.50.920">
    <property type="match status" value="1"/>
</dbReference>